<feature type="chain" id="PRO_5009271030" evidence="4">
    <location>
        <begin position="19"/>
        <end position="795"/>
    </location>
</feature>
<dbReference type="SUPFAM" id="SSF49464">
    <property type="entry name" value="Carboxypeptidase regulatory domain-like"/>
    <property type="match status" value="1"/>
</dbReference>
<dbReference type="Gene3D" id="2.40.170.20">
    <property type="entry name" value="TonB-dependent receptor, beta-barrel domain"/>
    <property type="match status" value="1"/>
</dbReference>
<keyword evidence="3" id="KW-0998">Cell outer membrane</keyword>
<comment type="subcellular location">
    <subcellularLocation>
        <location evidence="1">Cell outer membrane</location>
    </subcellularLocation>
</comment>
<dbReference type="Proteomes" id="UP000199679">
    <property type="component" value="Chromosome I"/>
</dbReference>
<dbReference type="Gene3D" id="2.170.130.10">
    <property type="entry name" value="TonB-dependent receptor, plug domain"/>
    <property type="match status" value="1"/>
</dbReference>
<protein>
    <submittedName>
        <fullName evidence="6">Outer membrane receptor proteins, mostly Fe transport</fullName>
    </submittedName>
</protein>
<dbReference type="SUPFAM" id="SSF56935">
    <property type="entry name" value="Porins"/>
    <property type="match status" value="1"/>
</dbReference>
<dbReference type="STRING" id="652787.SAMN05216490_4974"/>
<dbReference type="InterPro" id="IPR008969">
    <property type="entry name" value="CarboxyPept-like_regulatory"/>
</dbReference>
<evidence type="ECO:0000256" key="3">
    <source>
        <dbReference type="ARBA" id="ARBA00023237"/>
    </source>
</evidence>
<gene>
    <name evidence="6" type="ORF">SAMN05216490_4974</name>
</gene>
<feature type="signal peptide" evidence="4">
    <location>
        <begin position="1"/>
        <end position="18"/>
    </location>
</feature>
<dbReference type="Gene3D" id="2.60.40.1120">
    <property type="entry name" value="Carboxypeptidase-like, regulatory domain"/>
    <property type="match status" value="1"/>
</dbReference>
<organism evidence="6 7">
    <name type="scientific">Mucilaginibacter mallensis</name>
    <dbReference type="NCBI Taxonomy" id="652787"/>
    <lineage>
        <taxon>Bacteria</taxon>
        <taxon>Pseudomonadati</taxon>
        <taxon>Bacteroidota</taxon>
        <taxon>Sphingobacteriia</taxon>
        <taxon>Sphingobacteriales</taxon>
        <taxon>Sphingobacteriaceae</taxon>
        <taxon>Mucilaginibacter</taxon>
    </lineage>
</organism>
<dbReference type="GO" id="GO:0009279">
    <property type="term" value="C:cell outer membrane"/>
    <property type="evidence" value="ECO:0007669"/>
    <property type="project" value="UniProtKB-SubCell"/>
</dbReference>
<keyword evidence="2" id="KW-0472">Membrane</keyword>
<evidence type="ECO:0000313" key="7">
    <source>
        <dbReference type="Proteomes" id="UP000199679"/>
    </source>
</evidence>
<dbReference type="OrthoDB" id="606851at2"/>
<evidence type="ECO:0000256" key="4">
    <source>
        <dbReference type="SAM" id="SignalP"/>
    </source>
</evidence>
<dbReference type="EMBL" id="LT629740">
    <property type="protein sequence ID" value="SDT69012.1"/>
    <property type="molecule type" value="Genomic_DNA"/>
</dbReference>
<proteinExistence type="predicted"/>
<dbReference type="Pfam" id="PF13715">
    <property type="entry name" value="CarbopepD_reg_2"/>
    <property type="match status" value="1"/>
</dbReference>
<accession>A0A1H2CFJ7</accession>
<dbReference type="Pfam" id="PF14905">
    <property type="entry name" value="OMP_b-brl_3"/>
    <property type="match status" value="1"/>
</dbReference>
<feature type="domain" description="Outer membrane protein beta-barrel" evidence="5">
    <location>
        <begin position="367"/>
        <end position="771"/>
    </location>
</feature>
<dbReference type="InterPro" id="IPR036942">
    <property type="entry name" value="Beta-barrel_TonB_sf"/>
</dbReference>
<reference evidence="6 7" key="1">
    <citation type="submission" date="2016-10" db="EMBL/GenBank/DDBJ databases">
        <authorList>
            <person name="de Groot N.N."/>
        </authorList>
    </citation>
    <scope>NUCLEOTIDE SEQUENCE [LARGE SCALE GENOMIC DNA]</scope>
    <source>
        <strain evidence="6 7">MP1X4</strain>
    </source>
</reference>
<evidence type="ECO:0000256" key="2">
    <source>
        <dbReference type="ARBA" id="ARBA00023136"/>
    </source>
</evidence>
<keyword evidence="7" id="KW-1185">Reference proteome</keyword>
<dbReference type="AlphaFoldDB" id="A0A1H2CFJ7"/>
<sequence length="795" mass="88573">MKKILILGLLLLPVLTYAQQQIKGTVIDATGQPLDAVTISLSLQTKNISNALADTGKFILTYPTGGFYQMTATLVGYKPFTRMVRLPKDSLKIIMQSNSKQLEVVTISASKPVIERSVDRVTFNVENSIIASGGTAWDALSKAPGVQTTSDNSLTENRKSVQVYMDGKPLNLSGDDLANYLQGMPSDLISKIEVFSNPPSNFDGEGGAVINIITKKSKGQGFNATVNGGFTQATYTNYTLSTSFNYRKDKLNLYGSYGNTDKEFGREQHDYIDYLTPTGNSYWNSPGYNVFHGHINNYRLGADYQLTDNQILGVLISGTNRTNNVRTNTPTTVTNENTEKLDSSLFSNGNTAIRGDKYDFDLNYNIKIDTGGKNLNVDVDYAPYRVTANQYVNNFTYLPDGSLASAPYHIFTPTSQNINIYSAKVDYTYKLGKIWSLSSGIKYSSIQSQNIVNFYNVSGPQPAEVSANNDNFDYTENTAAAYTSVSGSFGKWDFEGGLRGELTHTRGYSETLDSLNTRQYFKLFPTLFAVYKIDKDNALQFTYSYRVDRPSYGYLNPARHYATPYNYLQGNPDLQPSFTQDIELGYTFKKDYAITAYYTATHDKYSNVTVQDNVNGLFHYTFQNLGLGVNTGLRLSAPFNPTSWWEISTSIEVYYQREASNYLQGRYDYHKFAYDGTTTQSFTISKKLGLKAEITGRYDSPVIDGIFKVSQNSEVDAGIKATVLHGQGSIKLAAGDIFYGESFHSSVNYLNQNNGFYQTNDTRTGTLSFSYRFGKNVAASRKRSTADEEESKRAI</sequence>
<keyword evidence="4" id="KW-0732">Signal</keyword>
<evidence type="ECO:0000313" key="6">
    <source>
        <dbReference type="EMBL" id="SDT69012.1"/>
    </source>
</evidence>
<name>A0A1H2CFJ7_MUCMA</name>
<evidence type="ECO:0000259" key="5">
    <source>
        <dbReference type="Pfam" id="PF14905"/>
    </source>
</evidence>
<dbReference type="InterPro" id="IPR041700">
    <property type="entry name" value="OMP_b-brl_3"/>
</dbReference>
<keyword evidence="6" id="KW-0675">Receptor</keyword>
<dbReference type="RefSeq" id="WP_091379751.1">
    <property type="nucleotide sequence ID" value="NZ_LT629740.1"/>
</dbReference>
<evidence type="ECO:0000256" key="1">
    <source>
        <dbReference type="ARBA" id="ARBA00004442"/>
    </source>
</evidence>
<dbReference type="InterPro" id="IPR037066">
    <property type="entry name" value="Plug_dom_sf"/>
</dbReference>